<organism evidence="8 9">
    <name type="scientific">Mesorhizobium denitrificans</name>
    <dbReference type="NCBI Taxonomy" id="2294114"/>
    <lineage>
        <taxon>Bacteria</taxon>
        <taxon>Pseudomonadati</taxon>
        <taxon>Pseudomonadota</taxon>
        <taxon>Alphaproteobacteria</taxon>
        <taxon>Hyphomicrobiales</taxon>
        <taxon>Phyllobacteriaceae</taxon>
        <taxon>Mesorhizobium</taxon>
    </lineage>
</organism>
<evidence type="ECO:0000313" key="8">
    <source>
        <dbReference type="EMBL" id="RFC67554.1"/>
    </source>
</evidence>
<feature type="domain" description="PhoU" evidence="7">
    <location>
        <begin position="347"/>
        <end position="427"/>
    </location>
</feature>
<keyword evidence="2" id="KW-1003">Cell membrane</keyword>
<dbReference type="EMBL" id="QURN01000007">
    <property type="protein sequence ID" value="RFC67554.1"/>
    <property type="molecule type" value="Genomic_DNA"/>
</dbReference>
<feature type="transmembrane region" description="Helical" evidence="6">
    <location>
        <begin position="130"/>
        <end position="150"/>
    </location>
</feature>
<dbReference type="SUPFAM" id="SSF109755">
    <property type="entry name" value="PhoU-like"/>
    <property type="match status" value="1"/>
</dbReference>
<dbReference type="Pfam" id="PF01895">
    <property type="entry name" value="PhoU"/>
    <property type="match status" value="1"/>
</dbReference>
<gene>
    <name evidence="8" type="ORF">DY251_11230</name>
</gene>
<evidence type="ECO:0000259" key="7">
    <source>
        <dbReference type="Pfam" id="PF01895"/>
    </source>
</evidence>
<evidence type="ECO:0000256" key="4">
    <source>
        <dbReference type="ARBA" id="ARBA00022989"/>
    </source>
</evidence>
<feature type="transmembrane region" description="Helical" evidence="6">
    <location>
        <begin position="6"/>
        <end position="25"/>
    </location>
</feature>
<comment type="subcellular location">
    <subcellularLocation>
        <location evidence="1">Cell membrane</location>
        <topology evidence="1">Multi-pass membrane protein</topology>
    </subcellularLocation>
</comment>
<feature type="transmembrane region" description="Helical" evidence="6">
    <location>
        <begin position="175"/>
        <end position="199"/>
    </location>
</feature>
<evidence type="ECO:0000313" key="9">
    <source>
        <dbReference type="Proteomes" id="UP000262379"/>
    </source>
</evidence>
<dbReference type="Gene3D" id="1.20.58.220">
    <property type="entry name" value="Phosphate transport system protein phou homolog 2, domain 2"/>
    <property type="match status" value="1"/>
</dbReference>
<evidence type="ECO:0000256" key="2">
    <source>
        <dbReference type="ARBA" id="ARBA00022475"/>
    </source>
</evidence>
<evidence type="ECO:0000256" key="6">
    <source>
        <dbReference type="SAM" id="Phobius"/>
    </source>
</evidence>
<dbReference type="Pfam" id="PF02690">
    <property type="entry name" value="Na_Pi_cotrans"/>
    <property type="match status" value="2"/>
</dbReference>
<accession>A0A371XEV3</accession>
<proteinExistence type="predicted"/>
<name>A0A371XEV3_9HYPH</name>
<dbReference type="InterPro" id="IPR038078">
    <property type="entry name" value="PhoU-like_sf"/>
</dbReference>
<dbReference type="GO" id="GO:0044341">
    <property type="term" value="P:sodium-dependent phosphate transport"/>
    <property type="evidence" value="ECO:0007669"/>
    <property type="project" value="InterPro"/>
</dbReference>
<evidence type="ECO:0000256" key="1">
    <source>
        <dbReference type="ARBA" id="ARBA00004651"/>
    </source>
</evidence>
<dbReference type="PANTHER" id="PTHR10010">
    <property type="entry name" value="SOLUTE CARRIER FAMILY 34 SODIUM PHOSPHATE , MEMBER 2-RELATED"/>
    <property type="match status" value="1"/>
</dbReference>
<dbReference type="RefSeq" id="WP_116623987.1">
    <property type="nucleotide sequence ID" value="NZ_QURN01000007.1"/>
</dbReference>
<sequence length="553" mass="59233">MSGSIVLVHLAGAVALLLFATRMVRTGVERAYGDLLRHRLRGILKNPFLAVGAGGVLAICLQSATAVALIVGAFVGSGIVGGASGLLAALGADVGSALVAKLLSFNLSFLSPLCLVAGTALFMATEKRNLLQIGRILIGIGLLILSLRLIGEASEPLRDSALLPVIVQYLAGDPITAFIVAAIMTWLFHSSVAAILLFAALAQRHLIPLDLGVVLVLGANIGGAIIAVMLSRASPPRSRIVPIGNLLMRGAGAIFALIVIMLFKPPFDQLGATPTSAMLNWHIAFNIGLAIVGIVVASGVYRIAERIATSGVKTSADDPAVIELSVLNEAALDTPMQALGNATREVVRLCELVEIMLQKVFELYENPDEDGIKALAALDDRVDRKHQAIKLYLAKLTTRNLSQDEMLRCQELLGACVKLEQVGDIIVRNLLVHVRKKAERGLEFTPEGWKELRDFHASVLANARLAFNILVSRDGESARQLVHEKDRLRDLEKRANTSHFNRLREGTAKSVETSTIHLDTILDLKQINSLLASMAYPVLEELGMLGGSRLKAS</sequence>
<keyword evidence="4 6" id="KW-1133">Transmembrane helix</keyword>
<keyword evidence="3 6" id="KW-0812">Transmembrane</keyword>
<feature type="transmembrane region" description="Helical" evidence="6">
    <location>
        <begin position="283"/>
        <end position="304"/>
    </location>
</feature>
<reference evidence="9" key="1">
    <citation type="submission" date="2018-08" db="EMBL/GenBank/DDBJ databases">
        <authorList>
            <person name="Im W.T."/>
        </authorList>
    </citation>
    <scope>NUCLEOTIDE SEQUENCE [LARGE SCALE GENOMIC DNA]</scope>
    <source>
        <strain evidence="9">LA-28</strain>
    </source>
</reference>
<feature type="transmembrane region" description="Helical" evidence="6">
    <location>
        <begin position="211"/>
        <end position="231"/>
    </location>
</feature>
<dbReference type="AlphaFoldDB" id="A0A371XEV3"/>
<dbReference type="InterPro" id="IPR026022">
    <property type="entry name" value="PhoU_dom"/>
</dbReference>
<feature type="transmembrane region" description="Helical" evidence="6">
    <location>
        <begin position="243"/>
        <end position="263"/>
    </location>
</feature>
<dbReference type="GO" id="GO:0005436">
    <property type="term" value="F:sodium:phosphate symporter activity"/>
    <property type="evidence" value="ECO:0007669"/>
    <property type="project" value="InterPro"/>
</dbReference>
<dbReference type="Proteomes" id="UP000262379">
    <property type="component" value="Unassembled WGS sequence"/>
</dbReference>
<evidence type="ECO:0000256" key="5">
    <source>
        <dbReference type="ARBA" id="ARBA00023136"/>
    </source>
</evidence>
<dbReference type="InterPro" id="IPR003841">
    <property type="entry name" value="Na/Pi_transpt"/>
</dbReference>
<keyword evidence="5 6" id="KW-0472">Membrane</keyword>
<dbReference type="NCBIfam" id="NF037997">
    <property type="entry name" value="Na_Pi_symport"/>
    <property type="match status" value="1"/>
</dbReference>
<evidence type="ECO:0000256" key="3">
    <source>
        <dbReference type="ARBA" id="ARBA00022692"/>
    </source>
</evidence>
<dbReference type="PANTHER" id="PTHR10010:SF46">
    <property type="entry name" value="SODIUM-DEPENDENT PHOSPHATE TRANSPORT PROTEIN 2B"/>
    <property type="match status" value="1"/>
</dbReference>
<feature type="transmembrane region" description="Helical" evidence="6">
    <location>
        <begin position="70"/>
        <end position="90"/>
    </location>
</feature>
<protein>
    <submittedName>
        <fullName evidence="8">Na/Pi cotransporter family protein</fullName>
    </submittedName>
</protein>
<keyword evidence="9" id="KW-1185">Reference proteome</keyword>
<feature type="transmembrane region" description="Helical" evidence="6">
    <location>
        <begin position="102"/>
        <end position="124"/>
    </location>
</feature>
<comment type="caution">
    <text evidence="8">The sequence shown here is derived from an EMBL/GenBank/DDBJ whole genome shotgun (WGS) entry which is preliminary data.</text>
</comment>
<dbReference type="GO" id="GO:0005886">
    <property type="term" value="C:plasma membrane"/>
    <property type="evidence" value="ECO:0007669"/>
    <property type="project" value="UniProtKB-SubCell"/>
</dbReference>
<feature type="transmembrane region" description="Helical" evidence="6">
    <location>
        <begin position="46"/>
        <end position="64"/>
    </location>
</feature>